<feature type="compositionally biased region" description="Polar residues" evidence="1">
    <location>
        <begin position="18"/>
        <end position="27"/>
    </location>
</feature>
<reference evidence="2" key="2">
    <citation type="submission" date="2021-10" db="EMBL/GenBank/DDBJ databases">
        <title>Phylogenomics reveals ancestral predisposition of the termite-cultivated fungus Termitomyces towards a domesticated lifestyle.</title>
        <authorList>
            <person name="Auxier B."/>
            <person name="Grum-Grzhimaylo A."/>
            <person name="Cardenas M.E."/>
            <person name="Lodge J.D."/>
            <person name="Laessoe T."/>
            <person name="Pedersen O."/>
            <person name="Smith M.E."/>
            <person name="Kuyper T.W."/>
            <person name="Franco-Molano E.A."/>
            <person name="Baroni T.J."/>
            <person name="Aanen D.K."/>
        </authorList>
    </citation>
    <scope>NUCLEOTIDE SEQUENCE</scope>
    <source>
        <strain evidence="2">D49</strain>
    </source>
</reference>
<evidence type="ECO:0000313" key="2">
    <source>
        <dbReference type="EMBL" id="KAG5637369.1"/>
    </source>
</evidence>
<proteinExistence type="predicted"/>
<evidence type="ECO:0000256" key="1">
    <source>
        <dbReference type="SAM" id="MobiDB-lite"/>
    </source>
</evidence>
<organism evidence="2 3">
    <name type="scientific">Sphagnurus paluster</name>
    <dbReference type="NCBI Taxonomy" id="117069"/>
    <lineage>
        <taxon>Eukaryota</taxon>
        <taxon>Fungi</taxon>
        <taxon>Dikarya</taxon>
        <taxon>Basidiomycota</taxon>
        <taxon>Agaricomycotina</taxon>
        <taxon>Agaricomycetes</taxon>
        <taxon>Agaricomycetidae</taxon>
        <taxon>Agaricales</taxon>
        <taxon>Tricholomatineae</taxon>
        <taxon>Lyophyllaceae</taxon>
        <taxon>Sphagnurus</taxon>
    </lineage>
</organism>
<accession>A0A9P7FUN9</accession>
<dbReference type="EMBL" id="JABCKI010005835">
    <property type="protein sequence ID" value="KAG5637369.1"/>
    <property type="molecule type" value="Genomic_DNA"/>
</dbReference>
<keyword evidence="3" id="KW-1185">Reference proteome</keyword>
<feature type="region of interest" description="Disordered" evidence="1">
    <location>
        <begin position="1"/>
        <end position="37"/>
    </location>
</feature>
<name>A0A9P7FUN9_9AGAR</name>
<dbReference type="Proteomes" id="UP000717328">
    <property type="component" value="Unassembled WGS sequence"/>
</dbReference>
<dbReference type="OrthoDB" id="1607513at2759"/>
<protein>
    <submittedName>
        <fullName evidence="2">Uncharacterized protein</fullName>
    </submittedName>
</protein>
<evidence type="ECO:0000313" key="3">
    <source>
        <dbReference type="Proteomes" id="UP000717328"/>
    </source>
</evidence>
<gene>
    <name evidence="2" type="ORF">H0H81_004794</name>
</gene>
<dbReference type="AlphaFoldDB" id="A0A9P7FUN9"/>
<reference evidence="2" key="1">
    <citation type="submission" date="2021-02" db="EMBL/GenBank/DDBJ databases">
        <authorList>
            <person name="Nieuwenhuis M."/>
            <person name="Van De Peppel L.J.J."/>
        </authorList>
    </citation>
    <scope>NUCLEOTIDE SEQUENCE</scope>
    <source>
        <strain evidence="2">D49</strain>
    </source>
</reference>
<comment type="caution">
    <text evidence="2">The sequence shown here is derived from an EMBL/GenBank/DDBJ whole genome shotgun (WGS) entry which is preliminary data.</text>
</comment>
<feature type="compositionally biased region" description="Low complexity" evidence="1">
    <location>
        <begin position="1"/>
        <end position="17"/>
    </location>
</feature>
<sequence length="314" mass="35377">MVTTGTTETICATGPTTIPTASNSPLTEPSEVNHEATPTCNKLDGHQYAKKLLNQRHTNKKSATDVWFFIEPLKADAQPPPEGLLVPDIATMKAILDRKPDPKKYPHLRCRLCLVWKTWSNCDGVTGTIRAHLKDPNISQHLPIYLGITKALSLKHHDDEIPRDGPRETFKAEAWLEWLVRWIVVDDQACYMIQSVNVVDVPEFCDFVLFGREDVTEAQLPHWSALTDLIAASYKKRHDELKGIIKAFRIVEGAHDGEHLGDIIFAIWKEAGLLHILGQFTLDNAINNNTTLRRLVFLLNQEGIEYSEDGNCVQ</sequence>